<feature type="chain" id="PRO_5021195315" evidence="1">
    <location>
        <begin position="21"/>
        <end position="134"/>
    </location>
</feature>
<evidence type="ECO:0000256" key="1">
    <source>
        <dbReference type="SAM" id="SignalP"/>
    </source>
</evidence>
<comment type="caution">
    <text evidence="2">The sequence shown here is derived from an EMBL/GenBank/DDBJ whole genome shotgun (WGS) entry which is preliminary data.</text>
</comment>
<keyword evidence="3" id="KW-1185">Reference proteome</keyword>
<protein>
    <submittedName>
        <fullName evidence="2">Uncharacterized protein</fullName>
    </submittedName>
</protein>
<accession>A0A506PG08</accession>
<name>A0A506PG08_9FLAO</name>
<feature type="signal peptide" evidence="1">
    <location>
        <begin position="1"/>
        <end position="20"/>
    </location>
</feature>
<gene>
    <name evidence="2" type="ORF">FJ651_12870</name>
</gene>
<dbReference type="PROSITE" id="PS51257">
    <property type="entry name" value="PROKAR_LIPOPROTEIN"/>
    <property type="match status" value="1"/>
</dbReference>
<dbReference type="RefSeq" id="WP_140990943.1">
    <property type="nucleotide sequence ID" value="NZ_VHIQ01000006.1"/>
</dbReference>
<dbReference type="OrthoDB" id="676347at2"/>
<dbReference type="Proteomes" id="UP000317332">
    <property type="component" value="Unassembled WGS sequence"/>
</dbReference>
<proteinExistence type="predicted"/>
<sequence length="134" mass="14745">MKTINFFAFVVVMMFMTSCAETIKFPVSEVTPAADITAKVTKQGKPNYLVTLEANNLAAPERLEPPKSIYVIWAVSEAGVVRNVGHFTQENAVKATYKASFPYKPVEVFITAETNEGNCLPEGVEISRVILIKS</sequence>
<reference evidence="2 3" key="1">
    <citation type="submission" date="2019-06" db="EMBL/GenBank/DDBJ databases">
        <title>Flavobacteriaceae Paucihalobacterium erythroidium CWB-1, complete genome.</title>
        <authorList>
            <person name="Wu S."/>
        </authorList>
    </citation>
    <scope>NUCLEOTIDE SEQUENCE [LARGE SCALE GENOMIC DNA]</scope>
    <source>
        <strain evidence="2 3">CWB-1</strain>
    </source>
</reference>
<organism evidence="2 3">
    <name type="scientific">Paucihalobacter ruber</name>
    <dbReference type="NCBI Taxonomy" id="2567861"/>
    <lineage>
        <taxon>Bacteria</taxon>
        <taxon>Pseudomonadati</taxon>
        <taxon>Bacteroidota</taxon>
        <taxon>Flavobacteriia</taxon>
        <taxon>Flavobacteriales</taxon>
        <taxon>Flavobacteriaceae</taxon>
        <taxon>Paucihalobacter</taxon>
    </lineage>
</organism>
<dbReference type="EMBL" id="VHIQ01000006">
    <property type="protein sequence ID" value="TPV32448.1"/>
    <property type="molecule type" value="Genomic_DNA"/>
</dbReference>
<keyword evidence="1" id="KW-0732">Signal</keyword>
<evidence type="ECO:0000313" key="3">
    <source>
        <dbReference type="Proteomes" id="UP000317332"/>
    </source>
</evidence>
<evidence type="ECO:0000313" key="2">
    <source>
        <dbReference type="EMBL" id="TPV32448.1"/>
    </source>
</evidence>
<dbReference type="AlphaFoldDB" id="A0A506PG08"/>